<dbReference type="InterPro" id="IPR011112">
    <property type="entry name" value="Rho-like_N"/>
</dbReference>
<feature type="compositionally biased region" description="Low complexity" evidence="11">
    <location>
        <begin position="36"/>
        <end position="65"/>
    </location>
</feature>
<name>A0A6N2VCL9_9BACT</name>
<organism evidence="13">
    <name type="scientific">Akkermansia muciniphila</name>
    <dbReference type="NCBI Taxonomy" id="239935"/>
    <lineage>
        <taxon>Bacteria</taxon>
        <taxon>Pseudomonadati</taxon>
        <taxon>Verrucomicrobiota</taxon>
        <taxon>Verrucomicrobiia</taxon>
        <taxon>Verrucomicrobiales</taxon>
        <taxon>Akkermansiaceae</taxon>
        <taxon>Akkermansia</taxon>
    </lineage>
</organism>
<dbReference type="GO" id="GO:0004386">
    <property type="term" value="F:helicase activity"/>
    <property type="evidence" value="ECO:0007669"/>
    <property type="project" value="UniProtKB-UniRule"/>
</dbReference>
<dbReference type="NCBIfam" id="NF006886">
    <property type="entry name" value="PRK09376.1"/>
    <property type="match status" value="1"/>
</dbReference>
<accession>A0A6N2VCL9</accession>
<keyword evidence="1 9" id="KW-0806">Transcription termination</keyword>
<keyword evidence="5 9" id="KW-0067">ATP-binding</keyword>
<dbReference type="SUPFAM" id="SSF52540">
    <property type="entry name" value="P-loop containing nucleoside triphosphate hydrolases"/>
    <property type="match status" value="1"/>
</dbReference>
<dbReference type="InterPro" id="IPR011113">
    <property type="entry name" value="Rho_RNA-bd"/>
</dbReference>
<dbReference type="SUPFAM" id="SSF68912">
    <property type="entry name" value="Rho N-terminal domain-like"/>
    <property type="match status" value="1"/>
</dbReference>
<keyword evidence="4 9" id="KW-0347">Helicase</keyword>
<dbReference type="GO" id="GO:0006353">
    <property type="term" value="P:DNA-templated transcription termination"/>
    <property type="evidence" value="ECO:0007669"/>
    <property type="project" value="UniProtKB-UniRule"/>
</dbReference>
<dbReference type="GO" id="GO:0005524">
    <property type="term" value="F:ATP binding"/>
    <property type="evidence" value="ECO:0007669"/>
    <property type="project" value="UniProtKB-UniRule"/>
</dbReference>
<feature type="binding site" evidence="9">
    <location>
        <position position="276"/>
    </location>
    <ligand>
        <name>ATP</name>
        <dbReference type="ChEBI" id="CHEBI:30616"/>
    </ligand>
</feature>
<dbReference type="Gene3D" id="3.40.50.300">
    <property type="entry name" value="P-loop containing nucleotide triphosphate hydrolases"/>
    <property type="match status" value="1"/>
</dbReference>
<dbReference type="SUPFAM" id="SSF50249">
    <property type="entry name" value="Nucleic acid-binding proteins"/>
    <property type="match status" value="1"/>
</dbReference>
<dbReference type="OrthoDB" id="9805197at2"/>
<dbReference type="InterPro" id="IPR036269">
    <property type="entry name" value="Rho_N_sf"/>
</dbReference>
<reference evidence="13" key="1">
    <citation type="submission" date="2019-11" db="EMBL/GenBank/DDBJ databases">
        <authorList>
            <person name="Feng L."/>
        </authorList>
    </citation>
    <scope>NUCLEOTIDE SEQUENCE</scope>
    <source>
        <strain evidence="13">AMuciniphilaLFYP55</strain>
    </source>
</reference>
<keyword evidence="2 9" id="KW-0547">Nucleotide-binding</keyword>
<feature type="binding site" evidence="9">
    <location>
        <begin position="245"/>
        <end position="250"/>
    </location>
    <ligand>
        <name>ATP</name>
        <dbReference type="ChEBI" id="CHEBI:30616"/>
    </ligand>
</feature>
<dbReference type="HAMAP" id="MF_01884">
    <property type="entry name" value="Rho"/>
    <property type="match status" value="1"/>
</dbReference>
<dbReference type="PANTHER" id="PTHR46425">
    <property type="entry name" value="TRANSCRIPTION TERMINATION FACTOR RHO"/>
    <property type="match status" value="1"/>
</dbReference>
<dbReference type="InterPro" id="IPR041703">
    <property type="entry name" value="Rho_factor_ATP-bd"/>
</dbReference>
<protein>
    <recommendedName>
        <fullName evidence="9">Transcription termination factor Rho</fullName>
        <ecNumber evidence="9">3.6.4.-</ecNumber>
    </recommendedName>
    <alternativeName>
        <fullName evidence="9">ATP-dependent helicase Rho</fullName>
    </alternativeName>
</protein>
<dbReference type="EMBL" id="CACRSS010000021">
    <property type="protein sequence ID" value="VYT28164.1"/>
    <property type="molecule type" value="Genomic_DNA"/>
</dbReference>
<dbReference type="SMART" id="SM00959">
    <property type="entry name" value="Rho_N"/>
    <property type="match status" value="1"/>
</dbReference>
<evidence type="ECO:0000256" key="2">
    <source>
        <dbReference type="ARBA" id="ARBA00022741"/>
    </source>
</evidence>
<comment type="similarity">
    <text evidence="9 10">Belongs to the Rho family.</text>
</comment>
<dbReference type="PANTHER" id="PTHR46425:SF1">
    <property type="entry name" value="TRANSCRIPTION TERMINATION FACTOR RHO"/>
    <property type="match status" value="1"/>
</dbReference>
<dbReference type="InterPro" id="IPR012340">
    <property type="entry name" value="NA-bd_OB-fold"/>
</dbReference>
<dbReference type="GO" id="GO:0008186">
    <property type="term" value="F:ATP-dependent activity, acting on RNA"/>
    <property type="evidence" value="ECO:0007669"/>
    <property type="project" value="InterPro"/>
</dbReference>
<dbReference type="EC" id="3.6.4.-" evidence="9"/>
<evidence type="ECO:0000256" key="3">
    <source>
        <dbReference type="ARBA" id="ARBA00022801"/>
    </source>
</evidence>
<dbReference type="AlphaFoldDB" id="A0A6N2VCL9"/>
<comment type="function">
    <text evidence="9">Facilitates transcription termination by a mechanism that involves Rho binding to the nascent RNA, activation of Rho's RNA-dependent ATPase activity, and release of the mRNA from the DNA template.</text>
</comment>
<sequence length="481" mass="53390">MTEELDNKPLPSGEDPQAAPPKPLPAPEGISEEHPAAAPEENAGDTACAPAVPARAEEAAAPVPEQIDINELRERPLNDLQEMAESLPIRNAASLTKSQLIFELGKQLLAKGHEVVVSGVMEQAKDNYAMLRDPVKSFRTSPDDIYLGGNLIKPLHLRVGQQIKVRLRKLRPHDKYLSASSVISVEGIPAEEYRARSDFERLTPLFPKERLLLENKEVNSAAMRVLDLMTPFGKGQRGLIVAPPRGGKTVLLKTIARSIRANYPEVELIVLLLDERPEEVTDFEETVDAPVYASTFDEPSRRHAQVSDLVIERAKRLVEMGKDVVILLDSLTRLARGYNANQTGGRIMSGGLGSNALEKPRKFFSAARNVEEGGSLTIIATCLVDTESRMDEVIFEEFKGTGNLEIRLDRELSERRIYPAIALSQSGTRNDDRLYNEQEFVKIMQLRRQLAMKPGWEGLQALLQNISKTQNNAELLLTGLR</sequence>
<dbReference type="SMART" id="SM00382">
    <property type="entry name" value="AAA"/>
    <property type="match status" value="1"/>
</dbReference>
<dbReference type="Pfam" id="PF00006">
    <property type="entry name" value="ATP-synt_ab"/>
    <property type="match status" value="1"/>
</dbReference>
<comment type="subunit">
    <text evidence="9">Homohexamer. The homohexamer assembles into an open ring structure.</text>
</comment>
<evidence type="ECO:0000256" key="6">
    <source>
        <dbReference type="ARBA" id="ARBA00022884"/>
    </source>
</evidence>
<evidence type="ECO:0000256" key="4">
    <source>
        <dbReference type="ARBA" id="ARBA00022806"/>
    </source>
</evidence>
<evidence type="ECO:0000256" key="9">
    <source>
        <dbReference type="HAMAP-Rule" id="MF_01884"/>
    </source>
</evidence>
<evidence type="ECO:0000259" key="12">
    <source>
        <dbReference type="PROSITE" id="PS51856"/>
    </source>
</evidence>
<evidence type="ECO:0000256" key="1">
    <source>
        <dbReference type="ARBA" id="ARBA00022472"/>
    </source>
</evidence>
<keyword evidence="3 9" id="KW-0378">Hydrolase</keyword>
<dbReference type="GO" id="GO:0003723">
    <property type="term" value="F:RNA binding"/>
    <property type="evidence" value="ECO:0007669"/>
    <property type="project" value="UniProtKB-UniRule"/>
</dbReference>
<evidence type="ECO:0000313" key="13">
    <source>
        <dbReference type="EMBL" id="VYT28164.1"/>
    </source>
</evidence>
<proteinExistence type="inferred from homology"/>
<dbReference type="InterPro" id="IPR003593">
    <property type="entry name" value="AAA+_ATPase"/>
</dbReference>
<dbReference type="Gene3D" id="2.40.50.140">
    <property type="entry name" value="Nucleic acid-binding proteins"/>
    <property type="match status" value="1"/>
</dbReference>
<feature type="domain" description="Rho RNA-BD" evidence="12">
    <location>
        <begin position="114"/>
        <end position="189"/>
    </location>
</feature>
<dbReference type="PROSITE" id="PS51856">
    <property type="entry name" value="RHO_RNA_BD"/>
    <property type="match status" value="1"/>
</dbReference>
<dbReference type="CDD" id="cd01128">
    <property type="entry name" value="rho_factor_C"/>
    <property type="match status" value="1"/>
</dbReference>
<keyword evidence="8 9" id="KW-0804">Transcription</keyword>
<feature type="region of interest" description="Disordered" evidence="11">
    <location>
        <begin position="1"/>
        <end position="67"/>
    </location>
</feature>
<dbReference type="RefSeq" id="WP_102721219.1">
    <property type="nucleotide sequence ID" value="NZ_CACRSS010000021.1"/>
</dbReference>
<comment type="caution">
    <text evidence="9">Lacks conserved residue(s) required for the propagation of feature annotation.</text>
</comment>
<dbReference type="Pfam" id="PF07498">
    <property type="entry name" value="Rho_N"/>
    <property type="match status" value="1"/>
</dbReference>
<dbReference type="Pfam" id="PF07497">
    <property type="entry name" value="Rho_RNA_bind"/>
    <property type="match status" value="1"/>
</dbReference>
<feature type="binding site" evidence="9">
    <location>
        <begin position="233"/>
        <end position="238"/>
    </location>
    <ligand>
        <name>ATP</name>
        <dbReference type="ChEBI" id="CHEBI:30616"/>
    </ligand>
</feature>
<evidence type="ECO:0000256" key="5">
    <source>
        <dbReference type="ARBA" id="ARBA00022840"/>
    </source>
</evidence>
<evidence type="ECO:0000256" key="8">
    <source>
        <dbReference type="ARBA" id="ARBA00023163"/>
    </source>
</evidence>
<evidence type="ECO:0000256" key="11">
    <source>
        <dbReference type="SAM" id="MobiDB-lite"/>
    </source>
</evidence>
<gene>
    <name evidence="9" type="primary">rho</name>
    <name evidence="13" type="ORF">AMLFYP55_01475</name>
</gene>
<evidence type="ECO:0000256" key="10">
    <source>
        <dbReference type="PROSITE-ProRule" id="PRU01203"/>
    </source>
</evidence>
<keyword evidence="6 9" id="KW-0694">RNA-binding</keyword>
<evidence type="ECO:0000256" key="7">
    <source>
        <dbReference type="ARBA" id="ARBA00023015"/>
    </source>
</evidence>
<dbReference type="GO" id="GO:0016787">
    <property type="term" value="F:hydrolase activity"/>
    <property type="evidence" value="ECO:0007669"/>
    <property type="project" value="UniProtKB-KW"/>
</dbReference>
<dbReference type="InterPro" id="IPR000194">
    <property type="entry name" value="ATPase_F1/V1/A1_a/bsu_nucl-bd"/>
</dbReference>
<keyword evidence="7 9" id="KW-0805">Transcription regulation</keyword>
<dbReference type="InterPro" id="IPR004665">
    <property type="entry name" value="Term_rho"/>
</dbReference>
<dbReference type="InterPro" id="IPR027417">
    <property type="entry name" value="P-loop_NTPase"/>
</dbReference>